<name>A0A1G5NGG3_AFIMA</name>
<dbReference type="RefSeq" id="WP_092812166.1">
    <property type="nucleotide sequence ID" value="NZ_FMVW01000004.1"/>
</dbReference>
<keyword evidence="2" id="KW-1185">Reference proteome</keyword>
<sequence>MTETSLYQTILLELYAQTPRSALPNWVMDGLVEEGLAHRDEAKGLVLNGPFQPFQIRKRDVRDVRSAARLQAAEATG</sequence>
<reference evidence="1 2" key="1">
    <citation type="submission" date="2016-10" db="EMBL/GenBank/DDBJ databases">
        <authorList>
            <person name="de Groot N.N."/>
        </authorList>
    </citation>
    <scope>NUCLEOTIDE SEQUENCE [LARGE SCALE GENOMIC DNA]</scope>
    <source>
        <strain evidence="1 2">DSM 2698</strain>
    </source>
</reference>
<dbReference type="OrthoDB" id="8456501at2"/>
<protein>
    <submittedName>
        <fullName evidence="1">Uncharacterized protein</fullName>
    </submittedName>
</protein>
<dbReference type="EMBL" id="FMVW01000004">
    <property type="protein sequence ID" value="SCZ36492.1"/>
    <property type="molecule type" value="Genomic_DNA"/>
</dbReference>
<dbReference type="AlphaFoldDB" id="A0A1G5NGG3"/>
<gene>
    <name evidence="1" type="ORF">SAMN03080610_01993</name>
</gene>
<accession>A0A1G5NGG3</accession>
<dbReference type="Proteomes" id="UP000199347">
    <property type="component" value="Unassembled WGS sequence"/>
</dbReference>
<organism evidence="1 2">
    <name type="scientific">Afifella marina DSM 2698</name>
    <dbReference type="NCBI Taxonomy" id="1120955"/>
    <lineage>
        <taxon>Bacteria</taxon>
        <taxon>Pseudomonadati</taxon>
        <taxon>Pseudomonadota</taxon>
        <taxon>Alphaproteobacteria</taxon>
        <taxon>Hyphomicrobiales</taxon>
        <taxon>Afifellaceae</taxon>
        <taxon>Afifella</taxon>
    </lineage>
</organism>
<evidence type="ECO:0000313" key="2">
    <source>
        <dbReference type="Proteomes" id="UP000199347"/>
    </source>
</evidence>
<proteinExistence type="predicted"/>
<evidence type="ECO:0000313" key="1">
    <source>
        <dbReference type="EMBL" id="SCZ36492.1"/>
    </source>
</evidence>